<dbReference type="OrthoDB" id="5294764at2"/>
<dbReference type="EMBL" id="VIKR01000004">
    <property type="protein sequence ID" value="TQV73165.1"/>
    <property type="molecule type" value="Genomic_DNA"/>
</dbReference>
<dbReference type="PANTHER" id="PTHR34290:SF2">
    <property type="entry name" value="OS04G0668800 PROTEIN"/>
    <property type="match status" value="1"/>
</dbReference>
<dbReference type="SUPFAM" id="SSF52833">
    <property type="entry name" value="Thioredoxin-like"/>
    <property type="match status" value="1"/>
</dbReference>
<dbReference type="GO" id="GO:0015035">
    <property type="term" value="F:protein-disulfide reductase activity"/>
    <property type="evidence" value="ECO:0007669"/>
    <property type="project" value="InterPro"/>
</dbReference>
<reference evidence="1 2" key="1">
    <citation type="submission" date="2019-06" db="EMBL/GenBank/DDBJ databases">
        <title>Draft genome of Aliikangiella marina GYP-15.</title>
        <authorList>
            <person name="Wang G."/>
        </authorList>
    </citation>
    <scope>NUCLEOTIDE SEQUENCE [LARGE SCALE GENOMIC DNA]</scope>
    <source>
        <strain evidence="1 2">GYP-15</strain>
    </source>
</reference>
<name>A0A545T7M6_9GAMM</name>
<gene>
    <name evidence="1" type="ORF">FLL45_17095</name>
</gene>
<dbReference type="InterPro" id="IPR044691">
    <property type="entry name" value="DCC1_Trx"/>
</dbReference>
<dbReference type="Proteomes" id="UP000317839">
    <property type="component" value="Unassembled WGS sequence"/>
</dbReference>
<dbReference type="InterPro" id="IPR007263">
    <property type="entry name" value="DCC1-like"/>
</dbReference>
<evidence type="ECO:0000313" key="1">
    <source>
        <dbReference type="EMBL" id="TQV73165.1"/>
    </source>
</evidence>
<comment type="caution">
    <text evidence="1">The sequence shown here is derived from an EMBL/GenBank/DDBJ whole genome shotgun (WGS) entry which is preliminary data.</text>
</comment>
<dbReference type="Pfam" id="PF04134">
    <property type="entry name" value="DCC1-like"/>
    <property type="match status" value="1"/>
</dbReference>
<sequence length="148" mass="17109">MNNQVNLPQLTIYYDSYCPLCVKEMLQLSELDKQHALDFVDINAPDFSKQHPDIDKEKANAILHGKTQNGELLLGLDVTCAAWRAVDKHRWLSLLRWPIIKVIADMGYRFFARNRYWLSYVLTGQSRCEACRVAIRPEHKTSASQSEL</sequence>
<evidence type="ECO:0000313" key="2">
    <source>
        <dbReference type="Proteomes" id="UP000317839"/>
    </source>
</evidence>
<accession>A0A545T7M6</accession>
<dbReference type="InterPro" id="IPR036249">
    <property type="entry name" value="Thioredoxin-like_sf"/>
</dbReference>
<keyword evidence="2" id="KW-1185">Reference proteome</keyword>
<dbReference type="RefSeq" id="WP_142943297.1">
    <property type="nucleotide sequence ID" value="NZ_VIKR01000004.1"/>
</dbReference>
<dbReference type="PANTHER" id="PTHR34290">
    <property type="entry name" value="SI:CH73-390P7.2"/>
    <property type="match status" value="1"/>
</dbReference>
<dbReference type="AlphaFoldDB" id="A0A545T7M6"/>
<protein>
    <submittedName>
        <fullName evidence="1">DUF393 domain-containing protein</fullName>
    </submittedName>
</protein>
<organism evidence="1 2">
    <name type="scientific">Aliikangiella marina</name>
    <dbReference type="NCBI Taxonomy" id="1712262"/>
    <lineage>
        <taxon>Bacteria</taxon>
        <taxon>Pseudomonadati</taxon>
        <taxon>Pseudomonadota</taxon>
        <taxon>Gammaproteobacteria</taxon>
        <taxon>Oceanospirillales</taxon>
        <taxon>Pleioneaceae</taxon>
        <taxon>Aliikangiella</taxon>
    </lineage>
</organism>
<proteinExistence type="predicted"/>